<gene>
    <name evidence="2" type="ORF">CR513_35277</name>
</gene>
<dbReference type="PANTHER" id="PTHR24559">
    <property type="entry name" value="TRANSPOSON TY3-I GAG-POL POLYPROTEIN"/>
    <property type="match status" value="1"/>
</dbReference>
<dbReference type="InterPro" id="IPR043128">
    <property type="entry name" value="Rev_trsase/Diguanyl_cyclase"/>
</dbReference>
<dbReference type="InterPro" id="IPR053134">
    <property type="entry name" value="RNA-dir_DNA_polymerase"/>
</dbReference>
<evidence type="ECO:0008006" key="4">
    <source>
        <dbReference type="Google" id="ProtNLM"/>
    </source>
</evidence>
<dbReference type="PANTHER" id="PTHR24559:SF444">
    <property type="entry name" value="REVERSE TRANSCRIPTASE DOMAIN-CONTAINING PROTEIN"/>
    <property type="match status" value="1"/>
</dbReference>
<dbReference type="EMBL" id="QJKJ01007251">
    <property type="protein sequence ID" value="RDX83775.1"/>
    <property type="molecule type" value="Genomic_DNA"/>
</dbReference>
<feature type="compositionally biased region" description="Basic and acidic residues" evidence="1">
    <location>
        <begin position="62"/>
        <end position="77"/>
    </location>
</feature>
<dbReference type="AlphaFoldDB" id="A0A371FZN9"/>
<sequence length="453" mass="50443">MSYENAQIPPGAGRKSVGAQQGRLLERLVQEGRLNRYIHKEASENQKRGEEDRRQSQGRRVIAREVKRSRSHSRENIPRHHRGTIATISGGIKEIVPTVSRSVEVGEVQAVLTGVNATPLGRLQSGPVITFDDRDFKMGTPIQDEPMVILVIAVEYKGALYGFAGECVPIKGTVELETVFREGEAVRIIPILYTVIDAEASYNIIIGRPALNRLGAIVSTYHLCMKFPVGWRVGSIWADSRLARRCYEDSLKIGGSIPAPTVNALDFDLDPRCVYEGERPHPAEDVKSVQIGSSACHVTKVGTALSCEEEAQLVSFLRQNVDFLLGPPGICQALILISCVTTSRKQGEERRKAAREETSRLLTAGFIRELQYPTWLANVIMVKKPNGRWRMCTDYTDLNKACPKDPYLLPSIDRLVDDVSGYALLSFMDAYSGYNQIRMHSLYSSNIEQKNLP</sequence>
<evidence type="ECO:0000313" key="3">
    <source>
        <dbReference type="Proteomes" id="UP000257109"/>
    </source>
</evidence>
<feature type="compositionally biased region" description="Basic and acidic residues" evidence="1">
    <location>
        <begin position="38"/>
        <end position="55"/>
    </location>
</feature>
<name>A0A371FZN9_MUCPR</name>
<accession>A0A371FZN9</accession>
<proteinExistence type="predicted"/>
<protein>
    <recommendedName>
        <fullName evidence="4">Reverse transcriptase domain-containing protein</fullName>
    </recommendedName>
</protein>
<dbReference type="Gene3D" id="3.30.70.270">
    <property type="match status" value="1"/>
</dbReference>
<reference evidence="2" key="1">
    <citation type="submission" date="2018-05" db="EMBL/GenBank/DDBJ databases">
        <title>Draft genome of Mucuna pruriens seed.</title>
        <authorList>
            <person name="Nnadi N.E."/>
            <person name="Vos R."/>
            <person name="Hasami M.H."/>
            <person name="Devisetty U.K."/>
            <person name="Aguiy J.C."/>
        </authorList>
    </citation>
    <scope>NUCLEOTIDE SEQUENCE [LARGE SCALE GENOMIC DNA]</scope>
    <source>
        <strain evidence="2">JCA_2017</strain>
    </source>
</reference>
<comment type="caution">
    <text evidence="2">The sequence shown here is derived from an EMBL/GenBank/DDBJ whole genome shotgun (WGS) entry which is preliminary data.</text>
</comment>
<keyword evidence="3" id="KW-1185">Reference proteome</keyword>
<feature type="non-terminal residue" evidence="2">
    <location>
        <position position="1"/>
    </location>
</feature>
<feature type="region of interest" description="Disordered" evidence="1">
    <location>
        <begin position="1"/>
        <end position="23"/>
    </location>
</feature>
<dbReference type="OrthoDB" id="1420897at2759"/>
<dbReference type="CDD" id="cd01647">
    <property type="entry name" value="RT_LTR"/>
    <property type="match status" value="1"/>
</dbReference>
<dbReference type="Proteomes" id="UP000257109">
    <property type="component" value="Unassembled WGS sequence"/>
</dbReference>
<evidence type="ECO:0000313" key="2">
    <source>
        <dbReference type="EMBL" id="RDX83775.1"/>
    </source>
</evidence>
<organism evidence="2 3">
    <name type="scientific">Mucuna pruriens</name>
    <name type="common">Velvet bean</name>
    <name type="synonym">Dolichos pruriens</name>
    <dbReference type="NCBI Taxonomy" id="157652"/>
    <lineage>
        <taxon>Eukaryota</taxon>
        <taxon>Viridiplantae</taxon>
        <taxon>Streptophyta</taxon>
        <taxon>Embryophyta</taxon>
        <taxon>Tracheophyta</taxon>
        <taxon>Spermatophyta</taxon>
        <taxon>Magnoliopsida</taxon>
        <taxon>eudicotyledons</taxon>
        <taxon>Gunneridae</taxon>
        <taxon>Pentapetalae</taxon>
        <taxon>rosids</taxon>
        <taxon>fabids</taxon>
        <taxon>Fabales</taxon>
        <taxon>Fabaceae</taxon>
        <taxon>Papilionoideae</taxon>
        <taxon>50 kb inversion clade</taxon>
        <taxon>NPAAA clade</taxon>
        <taxon>indigoferoid/millettioid clade</taxon>
        <taxon>Phaseoleae</taxon>
        <taxon>Mucuna</taxon>
    </lineage>
</organism>
<feature type="region of interest" description="Disordered" evidence="1">
    <location>
        <begin position="38"/>
        <end position="77"/>
    </location>
</feature>
<dbReference type="InterPro" id="IPR043502">
    <property type="entry name" value="DNA/RNA_pol_sf"/>
</dbReference>
<dbReference type="SUPFAM" id="SSF56672">
    <property type="entry name" value="DNA/RNA polymerases"/>
    <property type="match status" value="1"/>
</dbReference>
<evidence type="ECO:0000256" key="1">
    <source>
        <dbReference type="SAM" id="MobiDB-lite"/>
    </source>
</evidence>
<dbReference type="Gene3D" id="3.10.10.10">
    <property type="entry name" value="HIV Type 1 Reverse Transcriptase, subunit A, domain 1"/>
    <property type="match status" value="1"/>
</dbReference>